<reference evidence="2 3" key="1">
    <citation type="submission" date="2023-01" db="EMBL/GenBank/DDBJ databases">
        <title>Analysis of 21 Apiospora genomes using comparative genomics revels a genus with tremendous synthesis potential of carbohydrate active enzymes and secondary metabolites.</title>
        <authorList>
            <person name="Sorensen T."/>
        </authorList>
    </citation>
    <scope>NUCLEOTIDE SEQUENCE [LARGE SCALE GENOMIC DNA]</scope>
    <source>
        <strain evidence="2 3">CBS 83171</strain>
    </source>
</reference>
<gene>
    <name evidence="2" type="ORF">PG996_011589</name>
</gene>
<keyword evidence="1" id="KW-1133">Transmembrane helix</keyword>
<dbReference type="Proteomes" id="UP001446871">
    <property type="component" value="Unassembled WGS sequence"/>
</dbReference>
<dbReference type="EMBL" id="JAQQWM010000007">
    <property type="protein sequence ID" value="KAK8057652.1"/>
    <property type="molecule type" value="Genomic_DNA"/>
</dbReference>
<feature type="transmembrane region" description="Helical" evidence="1">
    <location>
        <begin position="51"/>
        <end position="71"/>
    </location>
</feature>
<feature type="transmembrane region" description="Helical" evidence="1">
    <location>
        <begin position="9"/>
        <end position="31"/>
    </location>
</feature>
<accession>A0ABR1UG23</accession>
<dbReference type="Pfam" id="PF11374">
    <property type="entry name" value="DUF3176"/>
    <property type="match status" value="1"/>
</dbReference>
<keyword evidence="3" id="KW-1185">Reference proteome</keyword>
<dbReference type="PANTHER" id="PTHR35394">
    <property type="entry name" value="DUF3176 DOMAIN-CONTAINING PROTEIN"/>
    <property type="match status" value="1"/>
</dbReference>
<keyword evidence="1" id="KW-0472">Membrane</keyword>
<proteinExistence type="predicted"/>
<dbReference type="PANTHER" id="PTHR35394:SF5">
    <property type="entry name" value="DUF3176 DOMAIN-CONTAINING PROTEIN"/>
    <property type="match status" value="1"/>
</dbReference>
<protein>
    <submittedName>
        <fullName evidence="2">Uncharacterized protein</fullName>
    </submittedName>
</protein>
<comment type="caution">
    <text evidence="2">The sequence shown here is derived from an EMBL/GenBank/DDBJ whole genome shotgun (WGS) entry which is preliminary data.</text>
</comment>
<sequence length="313" mass="34243">MRRYHIVRVWIWEFVLIILAFGLTTSIAILLNRNHGKPVPDWGDRISFNALLAFLSTILRATLVIIASQVISQRKWEWYKQEVPRPLSDLQFDAGSRGTFGALFLLPTILLRDAIALAAIVVLLTSFLIGLFVQQASRTMDCSFALPGPNASLPFAHYVPLRGGYNNEENNPFGTPTQDLMATIISAAIAVDGVENRISATCTTGNCTFPEQGQRDAQNATHSTVGMCSKCIDISSLIYQSEYNGSLHLKGAPEKYGINGSGFVDLIIVKPSPELAWLGDLLTPDLRAVSRWAYVNSTVLAQSSPASNKTTQG</sequence>
<evidence type="ECO:0000256" key="1">
    <source>
        <dbReference type="SAM" id="Phobius"/>
    </source>
</evidence>
<name>A0ABR1UG23_9PEZI</name>
<feature type="transmembrane region" description="Helical" evidence="1">
    <location>
        <begin position="114"/>
        <end position="133"/>
    </location>
</feature>
<evidence type="ECO:0000313" key="3">
    <source>
        <dbReference type="Proteomes" id="UP001446871"/>
    </source>
</evidence>
<dbReference type="InterPro" id="IPR021514">
    <property type="entry name" value="DUF3176"/>
</dbReference>
<organism evidence="2 3">
    <name type="scientific">Apiospora saccharicola</name>
    <dbReference type="NCBI Taxonomy" id="335842"/>
    <lineage>
        <taxon>Eukaryota</taxon>
        <taxon>Fungi</taxon>
        <taxon>Dikarya</taxon>
        <taxon>Ascomycota</taxon>
        <taxon>Pezizomycotina</taxon>
        <taxon>Sordariomycetes</taxon>
        <taxon>Xylariomycetidae</taxon>
        <taxon>Amphisphaeriales</taxon>
        <taxon>Apiosporaceae</taxon>
        <taxon>Apiospora</taxon>
    </lineage>
</organism>
<evidence type="ECO:0000313" key="2">
    <source>
        <dbReference type="EMBL" id="KAK8057652.1"/>
    </source>
</evidence>
<keyword evidence="1" id="KW-0812">Transmembrane</keyword>